<protein>
    <submittedName>
        <fullName evidence="1">Uncharacterized protein</fullName>
    </submittedName>
</protein>
<gene>
    <name evidence="1" type="ORF">F4559_001796</name>
</gene>
<dbReference type="Proteomes" id="UP000542674">
    <property type="component" value="Unassembled WGS sequence"/>
</dbReference>
<proteinExistence type="predicted"/>
<keyword evidence="2" id="KW-1185">Reference proteome</keyword>
<dbReference type="RefSeq" id="WP_184667449.1">
    <property type="nucleotide sequence ID" value="NZ_BAABAI010000012.1"/>
</dbReference>
<evidence type="ECO:0000313" key="1">
    <source>
        <dbReference type="EMBL" id="MBB4964437.1"/>
    </source>
</evidence>
<sequence>MPDPLLDRTLCRVRAERARTRTRIRTAAATLLAVLLATGVHLGRHSVPGERVLTASAHGTSLSATVTPDEGWIRLKASIDGIPPGEHCHLVVEDDRGTRTVAAGWVASAAEHTDVAGTALVDPDAVVGIEVETTDGRVLITARWQA</sequence>
<evidence type="ECO:0000313" key="2">
    <source>
        <dbReference type="Proteomes" id="UP000542674"/>
    </source>
</evidence>
<dbReference type="EMBL" id="JACHJS010000001">
    <property type="protein sequence ID" value="MBB4964437.1"/>
    <property type="molecule type" value="Genomic_DNA"/>
</dbReference>
<organism evidence="1 2">
    <name type="scientific">Saccharothrix violaceirubra</name>
    <dbReference type="NCBI Taxonomy" id="413306"/>
    <lineage>
        <taxon>Bacteria</taxon>
        <taxon>Bacillati</taxon>
        <taxon>Actinomycetota</taxon>
        <taxon>Actinomycetes</taxon>
        <taxon>Pseudonocardiales</taxon>
        <taxon>Pseudonocardiaceae</taxon>
        <taxon>Saccharothrix</taxon>
    </lineage>
</organism>
<reference evidence="1 2" key="1">
    <citation type="submission" date="2020-08" db="EMBL/GenBank/DDBJ databases">
        <title>Sequencing the genomes of 1000 actinobacteria strains.</title>
        <authorList>
            <person name="Klenk H.-P."/>
        </authorList>
    </citation>
    <scope>NUCLEOTIDE SEQUENCE [LARGE SCALE GENOMIC DNA]</scope>
    <source>
        <strain evidence="1 2">DSM 45084</strain>
    </source>
</reference>
<comment type="caution">
    <text evidence="1">The sequence shown here is derived from an EMBL/GenBank/DDBJ whole genome shotgun (WGS) entry which is preliminary data.</text>
</comment>
<name>A0A7W7T1N3_9PSEU</name>
<accession>A0A7W7T1N3</accession>
<dbReference type="AlphaFoldDB" id="A0A7W7T1N3"/>